<dbReference type="Pfam" id="PF12248">
    <property type="entry name" value="Methyltransf_FA"/>
    <property type="match status" value="2"/>
</dbReference>
<sequence>FPVRSPPTGTNRHISPSANVLCSRCHLPGCGKLYKSYNMVIELSTQDTLEYKYHPVPSRTLRFKVKAANDAHLLLSANANPSEVDPVVEIFIGGWSNQKSAIRRDRTKPDKANVDTPDILNGGEFRGFWINYQGGLIEVGKENESAPFISFVDPNPVQVAYFGICTGYGAAGEWIIEDGTKISTYDNLEYKYLPTPRVALDINVRCNHNAHIALTSGANDTSPMYEILLGGWENTASAIRYNKEKPDKVRVDTPNLLTSSDHKYFRISWNNGLVKVENKERVILEWCDPNPFAVTHFGVRTAWGSTGYWHIEHVKDAEIKKIDTPDIVDTPAPVPVETPVGISWVAADPGSIPPNAVLGGFDSEHIYVGRAPHEGAVVPGKVVLSHGVCYIPWGGMEHGIPEYEVLTGSNTQWVTSSNGEIPPNAIEGGRSEDGEVLYIGRAQHEGVTPVGKVQVSHKVCYIPYGGQELAYPYYEILVSQ</sequence>
<dbReference type="PANTHER" id="PTHR36695">
    <property type="entry name" value="AGAP008648-PA"/>
    <property type="match status" value="1"/>
</dbReference>
<accession>A0A1B6EBE6</accession>
<feature type="non-terminal residue" evidence="2">
    <location>
        <position position="1"/>
    </location>
</feature>
<evidence type="ECO:0000313" key="2">
    <source>
        <dbReference type="EMBL" id="JAS35252.1"/>
    </source>
</evidence>
<dbReference type="Pfam" id="PF11901">
    <property type="entry name" value="DM9"/>
    <property type="match status" value="1"/>
</dbReference>
<dbReference type="EMBL" id="GEDC01002046">
    <property type="protein sequence ID" value="JAS35252.1"/>
    <property type="molecule type" value="Transcribed_RNA"/>
</dbReference>
<evidence type="ECO:0000259" key="1">
    <source>
        <dbReference type="Pfam" id="PF12248"/>
    </source>
</evidence>
<feature type="domain" description="Farnesoic acid O-methyl transferase" evidence="1">
    <location>
        <begin position="48"/>
        <end position="178"/>
    </location>
</feature>
<dbReference type="PANTHER" id="PTHR36695:SF12">
    <property type="entry name" value="AGAP008648-PA"/>
    <property type="match status" value="1"/>
</dbReference>
<reference evidence="2" key="1">
    <citation type="submission" date="2015-12" db="EMBL/GenBank/DDBJ databases">
        <title>De novo transcriptome assembly of four potential Pierce s Disease insect vectors from Arizona vineyards.</title>
        <authorList>
            <person name="Tassone E.E."/>
        </authorList>
    </citation>
    <scope>NUCLEOTIDE SEQUENCE</scope>
</reference>
<feature type="domain" description="Farnesoic acid O-methyl transferase" evidence="1">
    <location>
        <begin position="186"/>
        <end position="313"/>
    </location>
</feature>
<name>A0A1B6EBE6_9HEMI</name>
<protein>
    <recommendedName>
        <fullName evidence="1">Farnesoic acid O-methyl transferase domain-containing protein</fullName>
    </recommendedName>
</protein>
<dbReference type="AlphaFoldDB" id="A0A1B6EBE6"/>
<dbReference type="InterPro" id="IPR022041">
    <property type="entry name" value="Methyltransf_FA"/>
</dbReference>
<dbReference type="InterPro" id="IPR006616">
    <property type="entry name" value="DM9_repeat"/>
</dbReference>
<proteinExistence type="predicted"/>
<dbReference type="SMART" id="SM00696">
    <property type="entry name" value="DM9"/>
    <property type="match status" value="2"/>
</dbReference>
<gene>
    <name evidence="2" type="ORF">g.14220</name>
</gene>
<organism evidence="2">
    <name type="scientific">Clastoptera arizonana</name>
    <name type="common">Arizona spittle bug</name>
    <dbReference type="NCBI Taxonomy" id="38151"/>
    <lineage>
        <taxon>Eukaryota</taxon>
        <taxon>Metazoa</taxon>
        <taxon>Ecdysozoa</taxon>
        <taxon>Arthropoda</taxon>
        <taxon>Hexapoda</taxon>
        <taxon>Insecta</taxon>
        <taxon>Pterygota</taxon>
        <taxon>Neoptera</taxon>
        <taxon>Paraneoptera</taxon>
        <taxon>Hemiptera</taxon>
        <taxon>Auchenorrhyncha</taxon>
        <taxon>Cercopoidea</taxon>
        <taxon>Clastopteridae</taxon>
        <taxon>Clastoptera</taxon>
    </lineage>
</organism>